<sequence length="258" mass="29233">MFLSKVAYGPSSFFKNYIMGTCKTTFRWSKEAETTFQRWKGCMEILPTFTAPDHNEALFLHLATPSDGISAILLPERRKIYIPIYFANRTLQGIEQNYTDTERLILALVNAARCLRKYFQEHPIRVLTDKPIKRMLSNPYMSRRITKWALELEEHNIEYQKEDFADGQMPTSVFSAPNQVSMSTKKELLGAKRKNKLLSSGSKAVGMTADQSSTKSLRSDEGIEAPNIFAPEDSEPPAHRTMKVSGNSALTEPTPLTE</sequence>
<evidence type="ECO:0000313" key="10">
    <source>
        <dbReference type="Proteomes" id="UP000245207"/>
    </source>
</evidence>
<dbReference type="GO" id="GO:0003964">
    <property type="term" value="F:RNA-directed DNA polymerase activity"/>
    <property type="evidence" value="ECO:0007669"/>
    <property type="project" value="UniProtKB-KW"/>
</dbReference>
<evidence type="ECO:0000313" key="9">
    <source>
        <dbReference type="EMBL" id="PWA57098.1"/>
    </source>
</evidence>
<keyword evidence="2" id="KW-0548">Nucleotidyltransferase</keyword>
<comment type="caution">
    <text evidence="9">The sequence shown here is derived from an EMBL/GenBank/DDBJ whole genome shotgun (WGS) entry which is preliminary data.</text>
</comment>
<evidence type="ECO:0000256" key="6">
    <source>
        <dbReference type="ARBA" id="ARBA00022918"/>
    </source>
</evidence>
<feature type="compositionally biased region" description="Polar residues" evidence="7">
    <location>
        <begin position="244"/>
        <end position="258"/>
    </location>
</feature>
<feature type="domain" description="Reverse transcriptase RNase H-like" evidence="8">
    <location>
        <begin position="54"/>
        <end position="154"/>
    </location>
</feature>
<keyword evidence="1" id="KW-0808">Transferase</keyword>
<dbReference type="InterPro" id="IPR043502">
    <property type="entry name" value="DNA/RNA_pol_sf"/>
</dbReference>
<dbReference type="AlphaFoldDB" id="A0A2U1M768"/>
<name>A0A2U1M768_ARTAN</name>
<evidence type="ECO:0000256" key="5">
    <source>
        <dbReference type="ARBA" id="ARBA00022801"/>
    </source>
</evidence>
<keyword evidence="4" id="KW-0255">Endonuclease</keyword>
<dbReference type="PANTHER" id="PTHR48475:SF2">
    <property type="entry name" value="RIBONUCLEASE H"/>
    <property type="match status" value="1"/>
</dbReference>
<feature type="region of interest" description="Disordered" evidence="7">
    <location>
        <begin position="200"/>
        <end position="258"/>
    </location>
</feature>
<accession>A0A2U1M768</accession>
<dbReference type="STRING" id="35608.A0A2U1M768"/>
<organism evidence="9 10">
    <name type="scientific">Artemisia annua</name>
    <name type="common">Sweet wormwood</name>
    <dbReference type="NCBI Taxonomy" id="35608"/>
    <lineage>
        <taxon>Eukaryota</taxon>
        <taxon>Viridiplantae</taxon>
        <taxon>Streptophyta</taxon>
        <taxon>Embryophyta</taxon>
        <taxon>Tracheophyta</taxon>
        <taxon>Spermatophyta</taxon>
        <taxon>Magnoliopsida</taxon>
        <taxon>eudicotyledons</taxon>
        <taxon>Gunneridae</taxon>
        <taxon>Pentapetalae</taxon>
        <taxon>asterids</taxon>
        <taxon>campanulids</taxon>
        <taxon>Asterales</taxon>
        <taxon>Asteraceae</taxon>
        <taxon>Asteroideae</taxon>
        <taxon>Anthemideae</taxon>
        <taxon>Artemisiinae</taxon>
        <taxon>Artemisia</taxon>
    </lineage>
</organism>
<keyword evidence="6" id="KW-0695">RNA-directed DNA polymerase</keyword>
<evidence type="ECO:0000256" key="2">
    <source>
        <dbReference type="ARBA" id="ARBA00022695"/>
    </source>
</evidence>
<protein>
    <recommendedName>
        <fullName evidence="8">Reverse transcriptase RNase H-like domain-containing protein</fullName>
    </recommendedName>
</protein>
<dbReference type="GO" id="GO:0004519">
    <property type="term" value="F:endonuclease activity"/>
    <property type="evidence" value="ECO:0007669"/>
    <property type="project" value="UniProtKB-KW"/>
</dbReference>
<dbReference type="GO" id="GO:0016787">
    <property type="term" value="F:hydrolase activity"/>
    <property type="evidence" value="ECO:0007669"/>
    <property type="project" value="UniProtKB-KW"/>
</dbReference>
<dbReference type="SUPFAM" id="SSF56672">
    <property type="entry name" value="DNA/RNA polymerases"/>
    <property type="match status" value="1"/>
</dbReference>
<dbReference type="OrthoDB" id="673934at2759"/>
<dbReference type="PANTHER" id="PTHR48475">
    <property type="entry name" value="RIBONUCLEASE H"/>
    <property type="match status" value="1"/>
</dbReference>
<evidence type="ECO:0000256" key="1">
    <source>
        <dbReference type="ARBA" id="ARBA00022679"/>
    </source>
</evidence>
<evidence type="ECO:0000259" key="8">
    <source>
        <dbReference type="Pfam" id="PF17917"/>
    </source>
</evidence>
<reference evidence="9 10" key="1">
    <citation type="journal article" date="2018" name="Mol. Plant">
        <title>The genome of Artemisia annua provides insight into the evolution of Asteraceae family and artemisinin biosynthesis.</title>
        <authorList>
            <person name="Shen Q."/>
            <person name="Zhang L."/>
            <person name="Liao Z."/>
            <person name="Wang S."/>
            <person name="Yan T."/>
            <person name="Shi P."/>
            <person name="Liu M."/>
            <person name="Fu X."/>
            <person name="Pan Q."/>
            <person name="Wang Y."/>
            <person name="Lv Z."/>
            <person name="Lu X."/>
            <person name="Zhang F."/>
            <person name="Jiang W."/>
            <person name="Ma Y."/>
            <person name="Chen M."/>
            <person name="Hao X."/>
            <person name="Li L."/>
            <person name="Tang Y."/>
            <person name="Lv G."/>
            <person name="Zhou Y."/>
            <person name="Sun X."/>
            <person name="Brodelius P.E."/>
            <person name="Rose J.K.C."/>
            <person name="Tang K."/>
        </authorList>
    </citation>
    <scope>NUCLEOTIDE SEQUENCE [LARGE SCALE GENOMIC DNA]</scope>
    <source>
        <strain evidence="10">cv. Huhao1</strain>
        <tissue evidence="9">Leaf</tissue>
    </source>
</reference>
<gene>
    <name evidence="9" type="ORF">CTI12_AA411330</name>
</gene>
<dbReference type="Pfam" id="PF17917">
    <property type="entry name" value="RT_RNaseH"/>
    <property type="match status" value="1"/>
</dbReference>
<dbReference type="InterPro" id="IPR041373">
    <property type="entry name" value="RT_RNaseH"/>
</dbReference>
<proteinExistence type="predicted"/>
<keyword evidence="3" id="KW-0540">Nuclease</keyword>
<keyword evidence="10" id="KW-1185">Reference proteome</keyword>
<evidence type="ECO:0000256" key="3">
    <source>
        <dbReference type="ARBA" id="ARBA00022722"/>
    </source>
</evidence>
<dbReference type="EMBL" id="PKPP01006261">
    <property type="protein sequence ID" value="PWA57098.1"/>
    <property type="molecule type" value="Genomic_DNA"/>
</dbReference>
<keyword evidence="5" id="KW-0378">Hydrolase</keyword>
<evidence type="ECO:0000256" key="4">
    <source>
        <dbReference type="ARBA" id="ARBA00022759"/>
    </source>
</evidence>
<dbReference type="Proteomes" id="UP000245207">
    <property type="component" value="Unassembled WGS sequence"/>
</dbReference>
<evidence type="ECO:0000256" key="7">
    <source>
        <dbReference type="SAM" id="MobiDB-lite"/>
    </source>
</evidence>